<dbReference type="RefSeq" id="WP_252804007.1">
    <property type="nucleotide sequence ID" value="NZ_BAAABM010000053.1"/>
</dbReference>
<dbReference type="Proteomes" id="UP001501822">
    <property type="component" value="Unassembled WGS sequence"/>
</dbReference>
<comment type="caution">
    <text evidence="5">The sequence shown here is derived from an EMBL/GenBank/DDBJ whole genome shotgun (WGS) entry which is preliminary data.</text>
</comment>
<evidence type="ECO:0000259" key="4">
    <source>
        <dbReference type="Pfam" id="PF13579"/>
    </source>
</evidence>
<proteinExistence type="predicted"/>
<reference evidence="6" key="1">
    <citation type="journal article" date="2019" name="Int. J. Syst. Evol. Microbiol.">
        <title>The Global Catalogue of Microorganisms (GCM) 10K type strain sequencing project: providing services to taxonomists for standard genome sequencing and annotation.</title>
        <authorList>
            <consortium name="The Broad Institute Genomics Platform"/>
            <consortium name="The Broad Institute Genome Sequencing Center for Infectious Disease"/>
            <person name="Wu L."/>
            <person name="Ma J."/>
        </authorList>
    </citation>
    <scope>NUCLEOTIDE SEQUENCE [LARGE SCALE GENOMIC DNA]</scope>
    <source>
        <strain evidence="6">JCM 3146</strain>
    </source>
</reference>
<dbReference type="InterPro" id="IPR001296">
    <property type="entry name" value="Glyco_trans_1"/>
</dbReference>
<evidence type="ECO:0000256" key="2">
    <source>
        <dbReference type="ARBA" id="ARBA00022679"/>
    </source>
</evidence>
<feature type="domain" description="Glycosyltransferase subfamily 4-like N-terminal" evidence="4">
    <location>
        <begin position="14"/>
        <end position="192"/>
    </location>
</feature>
<dbReference type="EMBL" id="BAAABM010000053">
    <property type="protein sequence ID" value="GAA0359338.1"/>
    <property type="molecule type" value="Genomic_DNA"/>
</dbReference>
<evidence type="ECO:0000313" key="5">
    <source>
        <dbReference type="EMBL" id="GAA0359338.1"/>
    </source>
</evidence>
<dbReference type="Gene3D" id="3.40.50.2000">
    <property type="entry name" value="Glycogen Phosphorylase B"/>
    <property type="match status" value="2"/>
</dbReference>
<dbReference type="InterPro" id="IPR028098">
    <property type="entry name" value="Glyco_trans_4-like_N"/>
</dbReference>
<dbReference type="Pfam" id="PF13579">
    <property type="entry name" value="Glyco_trans_4_4"/>
    <property type="match status" value="1"/>
</dbReference>
<protein>
    <recommendedName>
        <fullName evidence="7">Glycosyltransferase family 4 protein</fullName>
    </recommendedName>
</protein>
<keyword evidence="6" id="KW-1185">Reference proteome</keyword>
<evidence type="ECO:0000256" key="1">
    <source>
        <dbReference type="ARBA" id="ARBA00022676"/>
    </source>
</evidence>
<evidence type="ECO:0000313" key="6">
    <source>
        <dbReference type="Proteomes" id="UP001501822"/>
    </source>
</evidence>
<keyword evidence="1" id="KW-0328">Glycosyltransferase</keyword>
<gene>
    <name evidence="5" type="ORF">GCM10010151_56350</name>
</gene>
<evidence type="ECO:0008006" key="7">
    <source>
        <dbReference type="Google" id="ProtNLM"/>
    </source>
</evidence>
<dbReference type="PANTHER" id="PTHR12526">
    <property type="entry name" value="GLYCOSYLTRANSFERASE"/>
    <property type="match status" value="1"/>
</dbReference>
<accession>A0ABP3H522</accession>
<dbReference type="SUPFAM" id="SSF53756">
    <property type="entry name" value="UDP-Glycosyltransferase/glycogen phosphorylase"/>
    <property type="match status" value="1"/>
</dbReference>
<sequence length="386" mass="42967">MKISILIMNAYGMGGTIRATFNLADELSRRHEVEVVSVFRHRDTPFLPLSDRVTLSSLVDLRPETRKWWRFGVASRLKKPSTLMHPEERAYDNFSAESDRVLTRHLTDLRADVLVTTRAGLNIAAARLAPAGVTLIGQEHLHFGAHKPGILEEIRAWYPKLDAVVTLTDADHAAYAQMLEGSPTRVYTIGNGLPDGPRPQSRLDNRVVIAAGRLVRVKGYDRLLDAFAKVAEKRPDWKLRIYGQGTQADKLGRRARRLNLHNNVAFMGPTNDIEGELAKASIHVITSRFEGFGMTIVEAFAAGVPVVSFDCPQGPPEIITSGEDGLLVPDGDIDAFADALLSLMDDPEELRRLAENGRRTALRYRSSEVGDRWDEMFADLRHARTA</sequence>
<keyword evidence="2" id="KW-0808">Transferase</keyword>
<evidence type="ECO:0000259" key="3">
    <source>
        <dbReference type="Pfam" id="PF00534"/>
    </source>
</evidence>
<name>A0ABP3H522_9ACTN</name>
<feature type="domain" description="Glycosyl transferase family 1" evidence="3">
    <location>
        <begin position="202"/>
        <end position="359"/>
    </location>
</feature>
<dbReference type="Pfam" id="PF00534">
    <property type="entry name" value="Glycos_transf_1"/>
    <property type="match status" value="1"/>
</dbReference>
<dbReference type="CDD" id="cd03820">
    <property type="entry name" value="GT4_AmsD-like"/>
    <property type="match status" value="1"/>
</dbReference>
<dbReference type="PANTHER" id="PTHR12526:SF627">
    <property type="entry name" value="D-RHAMNOSYLTRANSFERASE WBPZ"/>
    <property type="match status" value="1"/>
</dbReference>
<organism evidence="5 6">
    <name type="scientific">Actinoallomurus spadix</name>
    <dbReference type="NCBI Taxonomy" id="79912"/>
    <lineage>
        <taxon>Bacteria</taxon>
        <taxon>Bacillati</taxon>
        <taxon>Actinomycetota</taxon>
        <taxon>Actinomycetes</taxon>
        <taxon>Streptosporangiales</taxon>
        <taxon>Thermomonosporaceae</taxon>
        <taxon>Actinoallomurus</taxon>
    </lineage>
</organism>